<dbReference type="CDD" id="cd03311">
    <property type="entry name" value="CIMS_C_terminal_like"/>
    <property type="match status" value="1"/>
</dbReference>
<dbReference type="InterPro" id="IPR038071">
    <property type="entry name" value="UROD/MetE-like_sf"/>
</dbReference>
<dbReference type="PANTHER" id="PTHR43844:SF1">
    <property type="entry name" value="METHIONINE SYNTHASE"/>
    <property type="match status" value="1"/>
</dbReference>
<dbReference type="GO" id="GO:0009086">
    <property type="term" value="P:methionine biosynthetic process"/>
    <property type="evidence" value="ECO:0007669"/>
    <property type="project" value="InterPro"/>
</dbReference>
<dbReference type="SUPFAM" id="SSF51726">
    <property type="entry name" value="UROD/MetE-like"/>
    <property type="match status" value="1"/>
</dbReference>
<organism evidence="2 3">
    <name type="scientific">Paenibacillus uliginis N3/975</name>
    <dbReference type="NCBI Taxonomy" id="1313296"/>
    <lineage>
        <taxon>Bacteria</taxon>
        <taxon>Bacillati</taxon>
        <taxon>Bacillota</taxon>
        <taxon>Bacilli</taxon>
        <taxon>Bacillales</taxon>
        <taxon>Paenibacillaceae</taxon>
        <taxon>Paenibacillus</taxon>
    </lineage>
</organism>
<dbReference type="AlphaFoldDB" id="A0A1X7H1S5"/>
<feature type="domain" description="Cobalamin-independent methionine synthase MetE C-terminal/archaeal" evidence="1">
    <location>
        <begin position="171"/>
        <end position="352"/>
    </location>
</feature>
<accession>A0A1X7H1S5</accession>
<dbReference type="RefSeq" id="WP_208918407.1">
    <property type="nucleotide sequence ID" value="NZ_LT840184.1"/>
</dbReference>
<dbReference type="Pfam" id="PF01717">
    <property type="entry name" value="Meth_synt_2"/>
    <property type="match status" value="1"/>
</dbReference>
<dbReference type="Gene3D" id="3.20.20.210">
    <property type="match status" value="1"/>
</dbReference>
<dbReference type="Proteomes" id="UP000192940">
    <property type="component" value="Chromosome I"/>
</dbReference>
<dbReference type="PANTHER" id="PTHR43844">
    <property type="entry name" value="METHIONINE SYNTHASE"/>
    <property type="match status" value="1"/>
</dbReference>
<evidence type="ECO:0000313" key="3">
    <source>
        <dbReference type="Proteomes" id="UP000192940"/>
    </source>
</evidence>
<protein>
    <submittedName>
        <fullName evidence="2">Methionine synthase II (Cobalamin-independent)</fullName>
    </submittedName>
</protein>
<evidence type="ECO:0000313" key="2">
    <source>
        <dbReference type="EMBL" id="SMF77771.1"/>
    </source>
</evidence>
<keyword evidence="3" id="KW-1185">Reference proteome</keyword>
<dbReference type="GO" id="GO:0003871">
    <property type="term" value="F:5-methyltetrahydropteroyltriglutamate-homocysteine S-methyltransferase activity"/>
    <property type="evidence" value="ECO:0007669"/>
    <property type="project" value="InterPro"/>
</dbReference>
<gene>
    <name evidence="2" type="ORF">SAMN05661091_1477</name>
</gene>
<dbReference type="EMBL" id="LT840184">
    <property type="protein sequence ID" value="SMF77771.1"/>
    <property type="molecule type" value="Genomic_DNA"/>
</dbReference>
<proteinExistence type="predicted"/>
<dbReference type="STRING" id="1313296.SAMN05661091_1477"/>
<dbReference type="InterPro" id="IPR002629">
    <property type="entry name" value="Met_Synth_C/arc"/>
</dbReference>
<dbReference type="GO" id="GO:0008270">
    <property type="term" value="F:zinc ion binding"/>
    <property type="evidence" value="ECO:0007669"/>
    <property type="project" value="InterPro"/>
</dbReference>
<name>A0A1X7H1S5_9BACL</name>
<sequence>MSNSLESAKQRTVTPFRHDTVGSFLRPEVLKEARVKYQNNEISADELQRVEDREIIKLVAKQKSVGLKAVTDGEFRRSWWHLDFMWGLDGVEKANADRGYQFQGEETRAETARLCGKVGFSSHPFVEHFKFLKEVAGEDAIARQTIPAPAQFLAELQRPDNKASTDSYYNSTEELVADIATAYNAAILAFYEAGCRSLQLDDCTWGMLCDKNYWELRQEDVAKLPDIAELYASVNKQAITGLPEDMIVTTHVCRGNYHSTWASSGSYEPVSEYLFGIDHIDGYYLEFDTDRAGDFTPLKHLKDQQVVLGLVSSKTGELEDKQEIIRRIKEAAQYVDLNHICLSPQCGFASTEEGNILTEEQQWKKLEFIKEIADEIWK</sequence>
<reference evidence="2 3" key="1">
    <citation type="submission" date="2017-04" db="EMBL/GenBank/DDBJ databases">
        <authorList>
            <person name="Afonso C.L."/>
            <person name="Miller P.J."/>
            <person name="Scott M.A."/>
            <person name="Spackman E."/>
            <person name="Goraichik I."/>
            <person name="Dimitrov K.M."/>
            <person name="Suarez D.L."/>
            <person name="Swayne D.E."/>
        </authorList>
    </citation>
    <scope>NUCLEOTIDE SEQUENCE [LARGE SCALE GENOMIC DNA]</scope>
    <source>
        <strain evidence="2 3">N3/975</strain>
    </source>
</reference>
<dbReference type="NCBIfam" id="NF005085">
    <property type="entry name" value="PRK06520.1"/>
    <property type="match status" value="1"/>
</dbReference>
<evidence type="ECO:0000259" key="1">
    <source>
        <dbReference type="Pfam" id="PF01717"/>
    </source>
</evidence>